<dbReference type="NCBIfam" id="TIGR01180">
    <property type="entry name" value="aman2_put"/>
    <property type="match status" value="1"/>
</dbReference>
<evidence type="ECO:0000259" key="3">
    <source>
        <dbReference type="Pfam" id="PF17678"/>
    </source>
</evidence>
<dbReference type="PANTHER" id="PTHR12143">
    <property type="entry name" value="PEPTIDE N-GLYCANASE PNGASE -RELATED"/>
    <property type="match status" value="1"/>
</dbReference>
<dbReference type="SUPFAM" id="SSF48208">
    <property type="entry name" value="Six-hairpin glycosidases"/>
    <property type="match status" value="1"/>
</dbReference>
<evidence type="ECO:0008006" key="6">
    <source>
        <dbReference type="Google" id="ProtNLM"/>
    </source>
</evidence>
<gene>
    <name evidence="4" type="ORF">B9Z65_8416</name>
</gene>
<name>A0A2P7YDR1_9PEZI</name>
<dbReference type="GO" id="GO:0005634">
    <property type="term" value="C:nucleus"/>
    <property type="evidence" value="ECO:0007669"/>
    <property type="project" value="TreeGrafter"/>
</dbReference>
<dbReference type="GO" id="GO:0005975">
    <property type="term" value="P:carbohydrate metabolic process"/>
    <property type="evidence" value="ECO:0007669"/>
    <property type="project" value="InterPro"/>
</dbReference>
<proteinExistence type="predicted"/>
<dbReference type="GO" id="GO:0005829">
    <property type="term" value="C:cytosol"/>
    <property type="evidence" value="ECO:0007669"/>
    <property type="project" value="TreeGrafter"/>
</dbReference>
<keyword evidence="5" id="KW-1185">Reference proteome</keyword>
<dbReference type="Gene3D" id="2.70.98.10">
    <property type="match status" value="1"/>
</dbReference>
<dbReference type="InterPro" id="IPR005887">
    <property type="entry name" value="GH92_a_mannosidase_put"/>
</dbReference>
<feature type="domain" description="Glycosyl hydrolase family 92 N-terminal" evidence="3">
    <location>
        <begin position="6"/>
        <end position="244"/>
    </location>
</feature>
<dbReference type="FunFam" id="1.20.1610.10:FF:000003">
    <property type="entry name" value="Glycoside hydrolase family 92 protein"/>
    <property type="match status" value="1"/>
</dbReference>
<comment type="caution">
    <text evidence="4">The sequence shown here is derived from an EMBL/GenBank/DDBJ whole genome shotgun (WGS) entry which is preliminary data.</text>
</comment>
<dbReference type="STRING" id="40998.A0A2P7YDR1"/>
<dbReference type="EMBL" id="NHZQ01000447">
    <property type="protein sequence ID" value="PSK34090.1"/>
    <property type="molecule type" value="Genomic_DNA"/>
</dbReference>
<reference evidence="4 5" key="1">
    <citation type="submission" date="2017-05" db="EMBL/GenBank/DDBJ databases">
        <title>Draft genome sequence of Elsinoe australis.</title>
        <authorList>
            <person name="Cheng Q."/>
        </authorList>
    </citation>
    <scope>NUCLEOTIDE SEQUENCE [LARGE SCALE GENOMIC DNA]</scope>
    <source>
        <strain evidence="4 5">NL1</strain>
    </source>
</reference>
<dbReference type="Pfam" id="PF17678">
    <property type="entry name" value="Glyco_hydro_92N"/>
    <property type="match status" value="1"/>
</dbReference>
<dbReference type="FunFam" id="1.20.1050.60:FF:000002">
    <property type="entry name" value="Glycosyl hydrolase family 92"/>
    <property type="match status" value="1"/>
</dbReference>
<dbReference type="InterPro" id="IPR041371">
    <property type="entry name" value="GH92_N"/>
</dbReference>
<evidence type="ECO:0000313" key="4">
    <source>
        <dbReference type="EMBL" id="PSK34090.1"/>
    </source>
</evidence>
<dbReference type="Gene3D" id="3.30.2080.10">
    <property type="entry name" value="GH92 mannosidase domain"/>
    <property type="match status" value="1"/>
</dbReference>
<evidence type="ECO:0000259" key="2">
    <source>
        <dbReference type="Pfam" id="PF07971"/>
    </source>
</evidence>
<dbReference type="GO" id="GO:0006516">
    <property type="term" value="P:glycoprotein catabolic process"/>
    <property type="evidence" value="ECO:0007669"/>
    <property type="project" value="TreeGrafter"/>
</dbReference>
<feature type="region of interest" description="Disordered" evidence="1">
    <location>
        <begin position="722"/>
        <end position="744"/>
    </location>
</feature>
<dbReference type="FunFam" id="3.30.2080.10:FF:000001">
    <property type="entry name" value="Alpha-1,2-mannosidase subfamily"/>
    <property type="match status" value="1"/>
</dbReference>
<dbReference type="InterPro" id="IPR050883">
    <property type="entry name" value="PNGase"/>
</dbReference>
<dbReference type="Pfam" id="PF07971">
    <property type="entry name" value="Glyco_hydro_92"/>
    <property type="match status" value="1"/>
</dbReference>
<feature type="domain" description="Glycosyl hydrolase family 92" evidence="2">
    <location>
        <begin position="250"/>
        <end position="726"/>
    </location>
</feature>
<evidence type="ECO:0000256" key="1">
    <source>
        <dbReference type="SAM" id="MobiDB-lite"/>
    </source>
</evidence>
<dbReference type="InterPro" id="IPR008928">
    <property type="entry name" value="6-hairpin_glycosidase_sf"/>
</dbReference>
<dbReference type="OrthoDB" id="449263at2759"/>
<dbReference type="GO" id="GO:0000224">
    <property type="term" value="F:peptide-N4-(N-acetyl-beta-glucosaminyl)asparagine amidase activity"/>
    <property type="evidence" value="ECO:0007669"/>
    <property type="project" value="TreeGrafter"/>
</dbReference>
<dbReference type="Gene3D" id="1.20.1050.60">
    <property type="entry name" value="alpha-1,2-mannosidase"/>
    <property type="match status" value="1"/>
</dbReference>
<organism evidence="4 5">
    <name type="scientific">Elsinoe australis</name>
    <dbReference type="NCBI Taxonomy" id="40998"/>
    <lineage>
        <taxon>Eukaryota</taxon>
        <taxon>Fungi</taxon>
        <taxon>Dikarya</taxon>
        <taxon>Ascomycota</taxon>
        <taxon>Pezizomycotina</taxon>
        <taxon>Dothideomycetes</taxon>
        <taxon>Dothideomycetidae</taxon>
        <taxon>Myriangiales</taxon>
        <taxon>Elsinoaceae</taxon>
        <taxon>Elsinoe</taxon>
    </lineage>
</organism>
<dbReference type="FunFam" id="2.70.98.10:FF:000028">
    <property type="entry name" value="Alpha-1,2-mannosidase family protein (AFU_orthologue AFUA_5G10520)"/>
    <property type="match status" value="1"/>
</dbReference>
<dbReference type="PANTHER" id="PTHR12143:SF38">
    <property type="entry name" value="ALPHA-1,2-MANNOSIDASE FAMILY PROTEIN (AFU_ORTHOLOGUE AFUA_5G10520)"/>
    <property type="match status" value="1"/>
</dbReference>
<protein>
    <recommendedName>
        <fullName evidence="6">Glycoside hydrolase family 92 protein</fullName>
    </recommendedName>
</protein>
<dbReference type="Proteomes" id="UP000243723">
    <property type="component" value="Unassembled WGS sequence"/>
</dbReference>
<dbReference type="GO" id="GO:0030246">
    <property type="term" value="F:carbohydrate binding"/>
    <property type="evidence" value="ECO:0007669"/>
    <property type="project" value="InterPro"/>
</dbReference>
<dbReference type="InterPro" id="IPR012939">
    <property type="entry name" value="Glyco_hydro_92"/>
</dbReference>
<dbReference type="InterPro" id="IPR014718">
    <property type="entry name" value="GH-type_carb-bd"/>
</dbReference>
<accession>A0A2P7YDR1</accession>
<dbReference type="Gene3D" id="1.20.1610.10">
    <property type="entry name" value="alpha-1,2-mannosidases domains"/>
    <property type="match status" value="1"/>
</dbReference>
<evidence type="ECO:0000313" key="5">
    <source>
        <dbReference type="Proteomes" id="UP000243723"/>
    </source>
</evidence>
<dbReference type="AlphaFoldDB" id="A0A2P7YDR1"/>
<sequence>MDLSRYVNVFLGTEGGGNMFPGVVAEPFAMVKLGVDVLNGTTDAYSGYLPEGKVTGFSMMHESGTGGAPKYGVVSQMPINGSVENPLADLSTERQTADEGSVGYYQTRLQNNITVQLAATSRAGFYQYEFPGGENSIVVDVSHVLPSFRGLGWGQNYAGGRFQVSDDGHYEGSGTYNNGWNLSPDWTIYFCGFFDQPAKAWRTFTGNRSDIVSYDKRSEIQGDLRQGGVFTFDQAAVTSRVGISFISSEQACGNVNGQIPARTSLDTLVNKAKNSWNGEILNKVQTTSTDETLLTQLYSYLYGMNLIQSNRTGENPGWQSNEPYWDDIFTFWDLFRCSTPLTHILQPQAYEEQLRSLVDIWRNEGFLPDGRSSNFNGRTQGGSNADNVLADAYVKGVQGAVNWQDAYSAMKTDAEKVPANNNDAIAPDASTKEGRGALPDWLEYGYITPNFTRAVSRAVEYSANDFGLYQVAKGLDLSADTDKYMDRSRNWRNHWNPDETSLGFSGFMVPRYANGSFEPYDALQCGGCYWGDPYYQGLPWEYSFNAHHDLATMIALSGGPTTFTSRLETLFQPGIKPGNERFNNTIFNPGNEPSFTSPYLFNYVNRQDLSVKYSRNVAKSYYNTGVQGLPGNSDAGAMQTWILWNMIGLYPITGQTTFLVGSPWFGDLTIDLGAGKKLEITAKGDDADSSYYVQGLKVNGQDWNKGWVAWDDVFENGGTMEFTLGPQPSNWTTGEVPPSPASEA</sequence>